<dbReference type="STRING" id="1590841.A0A2R6P613"/>
<dbReference type="PANTHER" id="PTHR38926">
    <property type="entry name" value="F-BOX DOMAIN CONTAINING PROTEIN, EXPRESSED"/>
    <property type="match status" value="1"/>
</dbReference>
<dbReference type="AlphaFoldDB" id="A0A2R6P613"/>
<dbReference type="FunCoup" id="A0A2R6P613">
    <property type="interactions" value="1588"/>
</dbReference>
<keyword evidence="4" id="KW-1185">Reference proteome</keyword>
<accession>A0A2R6P613</accession>
<evidence type="ECO:0000256" key="1">
    <source>
        <dbReference type="SAM" id="MobiDB-lite"/>
    </source>
</evidence>
<dbReference type="SUPFAM" id="SSF81383">
    <property type="entry name" value="F-box domain"/>
    <property type="match status" value="1"/>
</dbReference>
<feature type="domain" description="F-box" evidence="2">
    <location>
        <begin position="145"/>
        <end position="189"/>
    </location>
</feature>
<evidence type="ECO:0000313" key="4">
    <source>
        <dbReference type="Proteomes" id="UP000241394"/>
    </source>
</evidence>
<feature type="region of interest" description="Disordered" evidence="1">
    <location>
        <begin position="471"/>
        <end position="507"/>
    </location>
</feature>
<sequence>MPSVRTLTIWWTLYSTHTHSPPSSLPSLSLSLSPPPDMDALLLHCPSMAKRPCCSSPTESPLVLNPSSRAPKPDPLDRLLESFLGLSDLPSLSLDLSLDRLLESRPYDSDQDDMIDRVMRLGSALLEAGRRSARKRATFHNAVVWALPPDLTIKVFSMLDTQSVCYAAATCTFFHKCASDPLCYANIDLTAVVPRVNNVVVSTMIQRAGKVLQSIKLGLVLGPTASPGTSQSLVYTIRNSVDASGFSWNDKRSRQGKESSILTRSCLSSLSGDSDAPGALLRRLHLYNIERMDNAALSASLSACPSLLDLEIVGLHVELRQTLESVSKHCHLIGRLHFESSKTGRDDSLKVQTCTDLVNNCPHLISLALRGFKLNDCKIRVLVKVEVAKFLTAVIAGDFKLLRHLDISNREGLASEGDWYHRCYSTSVIPVKQLLDERPGFCLLAEFPDEGSFSEIEQMVVSEAYSDFSLPSQPSSHTSDGTLFMSSSESSYNSDQGSGNEDCREPGYIIYEESSDEVDFLAG</sequence>
<dbReference type="InParanoid" id="A0A2R6P613"/>
<dbReference type="InterPro" id="IPR036047">
    <property type="entry name" value="F-box-like_dom_sf"/>
</dbReference>
<feature type="compositionally biased region" description="Polar residues" evidence="1">
    <location>
        <begin position="471"/>
        <end position="499"/>
    </location>
</feature>
<dbReference type="EMBL" id="NKQK01000028">
    <property type="protein sequence ID" value="PSR86078.1"/>
    <property type="molecule type" value="Genomic_DNA"/>
</dbReference>
<gene>
    <name evidence="3" type="ORF">CEY00_Acc31707</name>
</gene>
<dbReference type="PANTHER" id="PTHR38926:SF2">
    <property type="entry name" value="F-BOX_LRR-REPEAT PROTEIN 21-RELATED"/>
    <property type="match status" value="1"/>
</dbReference>
<dbReference type="SUPFAM" id="SSF52047">
    <property type="entry name" value="RNI-like"/>
    <property type="match status" value="1"/>
</dbReference>
<dbReference type="OrthoDB" id="10257471at2759"/>
<evidence type="ECO:0000259" key="2">
    <source>
        <dbReference type="Pfam" id="PF12937"/>
    </source>
</evidence>
<protein>
    <submittedName>
        <fullName evidence="3">F-box protein</fullName>
    </submittedName>
</protein>
<comment type="caution">
    <text evidence="3">The sequence shown here is derived from an EMBL/GenBank/DDBJ whole genome shotgun (WGS) entry which is preliminary data.</text>
</comment>
<dbReference type="InterPro" id="IPR032675">
    <property type="entry name" value="LRR_dom_sf"/>
</dbReference>
<reference evidence="4" key="2">
    <citation type="journal article" date="2018" name="BMC Genomics">
        <title>A manually annotated Actinidia chinensis var. chinensis (kiwifruit) genome highlights the challenges associated with draft genomes and gene prediction in plants.</title>
        <authorList>
            <person name="Pilkington S.M."/>
            <person name="Crowhurst R."/>
            <person name="Hilario E."/>
            <person name="Nardozza S."/>
            <person name="Fraser L."/>
            <person name="Peng Y."/>
            <person name="Gunaseelan K."/>
            <person name="Simpson R."/>
            <person name="Tahir J."/>
            <person name="Deroles S.C."/>
            <person name="Templeton K."/>
            <person name="Luo Z."/>
            <person name="Davy M."/>
            <person name="Cheng C."/>
            <person name="McNeilage M."/>
            <person name="Scaglione D."/>
            <person name="Liu Y."/>
            <person name="Zhang Q."/>
            <person name="Datson P."/>
            <person name="De Silva N."/>
            <person name="Gardiner S.E."/>
            <person name="Bassett H."/>
            <person name="Chagne D."/>
            <person name="McCallum J."/>
            <person name="Dzierzon H."/>
            <person name="Deng C."/>
            <person name="Wang Y.Y."/>
            <person name="Barron L."/>
            <person name="Manako K."/>
            <person name="Bowen J."/>
            <person name="Foster T.M."/>
            <person name="Erridge Z.A."/>
            <person name="Tiffin H."/>
            <person name="Waite C.N."/>
            <person name="Davies K.M."/>
            <person name="Grierson E.P."/>
            <person name="Laing W.A."/>
            <person name="Kirk R."/>
            <person name="Chen X."/>
            <person name="Wood M."/>
            <person name="Montefiori M."/>
            <person name="Brummell D.A."/>
            <person name="Schwinn K.E."/>
            <person name="Catanach A."/>
            <person name="Fullerton C."/>
            <person name="Li D."/>
            <person name="Meiyalaghan S."/>
            <person name="Nieuwenhuizen N."/>
            <person name="Read N."/>
            <person name="Prakash R."/>
            <person name="Hunter D."/>
            <person name="Zhang H."/>
            <person name="McKenzie M."/>
            <person name="Knabel M."/>
            <person name="Harris A."/>
            <person name="Allan A.C."/>
            <person name="Gleave A."/>
            <person name="Chen A."/>
            <person name="Janssen B.J."/>
            <person name="Plunkett B."/>
            <person name="Ampomah-Dwamena C."/>
            <person name="Voogd C."/>
            <person name="Leif D."/>
            <person name="Lafferty D."/>
            <person name="Souleyre E.J.F."/>
            <person name="Varkonyi-Gasic E."/>
            <person name="Gambi F."/>
            <person name="Hanley J."/>
            <person name="Yao J.L."/>
            <person name="Cheung J."/>
            <person name="David K.M."/>
            <person name="Warren B."/>
            <person name="Marsh K."/>
            <person name="Snowden K.C."/>
            <person name="Lin-Wang K."/>
            <person name="Brian L."/>
            <person name="Martinez-Sanchez M."/>
            <person name="Wang M."/>
            <person name="Ileperuma N."/>
            <person name="Macnee N."/>
            <person name="Campin R."/>
            <person name="McAtee P."/>
            <person name="Drummond R.S.M."/>
            <person name="Espley R.V."/>
            <person name="Ireland H.S."/>
            <person name="Wu R."/>
            <person name="Atkinson R.G."/>
            <person name="Karunairetnam S."/>
            <person name="Bulley S."/>
            <person name="Chunkath S."/>
            <person name="Hanley Z."/>
            <person name="Storey R."/>
            <person name="Thrimawithana A.H."/>
            <person name="Thomson S."/>
            <person name="David C."/>
            <person name="Testolin R."/>
            <person name="Huang H."/>
            <person name="Hellens R.P."/>
            <person name="Schaffer R.J."/>
        </authorList>
    </citation>
    <scope>NUCLEOTIDE SEQUENCE [LARGE SCALE GENOMIC DNA]</scope>
    <source>
        <strain evidence="4">cv. Red5</strain>
    </source>
</reference>
<dbReference type="Gene3D" id="1.20.1280.50">
    <property type="match status" value="1"/>
</dbReference>
<dbReference type="OMA" id="VSSHCRF"/>
<dbReference type="Proteomes" id="UP000241394">
    <property type="component" value="Chromosome LG28"/>
</dbReference>
<evidence type="ECO:0000313" key="3">
    <source>
        <dbReference type="EMBL" id="PSR86078.1"/>
    </source>
</evidence>
<proteinExistence type="predicted"/>
<organism evidence="3 4">
    <name type="scientific">Actinidia chinensis var. chinensis</name>
    <name type="common">Chinese soft-hair kiwi</name>
    <dbReference type="NCBI Taxonomy" id="1590841"/>
    <lineage>
        <taxon>Eukaryota</taxon>
        <taxon>Viridiplantae</taxon>
        <taxon>Streptophyta</taxon>
        <taxon>Embryophyta</taxon>
        <taxon>Tracheophyta</taxon>
        <taxon>Spermatophyta</taxon>
        <taxon>Magnoliopsida</taxon>
        <taxon>eudicotyledons</taxon>
        <taxon>Gunneridae</taxon>
        <taxon>Pentapetalae</taxon>
        <taxon>asterids</taxon>
        <taxon>Ericales</taxon>
        <taxon>Actinidiaceae</taxon>
        <taxon>Actinidia</taxon>
    </lineage>
</organism>
<dbReference type="InterPro" id="IPR001810">
    <property type="entry name" value="F-box_dom"/>
</dbReference>
<reference evidence="3 4" key="1">
    <citation type="submission" date="2017-07" db="EMBL/GenBank/DDBJ databases">
        <title>An improved, manually edited Actinidia chinensis var. chinensis (kiwifruit) genome highlights the challenges associated with draft genomes and gene prediction in plants.</title>
        <authorList>
            <person name="Pilkington S."/>
            <person name="Crowhurst R."/>
            <person name="Hilario E."/>
            <person name="Nardozza S."/>
            <person name="Fraser L."/>
            <person name="Peng Y."/>
            <person name="Gunaseelan K."/>
            <person name="Simpson R."/>
            <person name="Tahir J."/>
            <person name="Deroles S."/>
            <person name="Templeton K."/>
            <person name="Luo Z."/>
            <person name="Davy M."/>
            <person name="Cheng C."/>
            <person name="Mcneilage M."/>
            <person name="Scaglione D."/>
            <person name="Liu Y."/>
            <person name="Zhang Q."/>
            <person name="Datson P."/>
            <person name="De Silva N."/>
            <person name="Gardiner S."/>
            <person name="Bassett H."/>
            <person name="Chagne D."/>
            <person name="Mccallum J."/>
            <person name="Dzierzon H."/>
            <person name="Deng C."/>
            <person name="Wang Y.-Y."/>
            <person name="Barron N."/>
            <person name="Manako K."/>
            <person name="Bowen J."/>
            <person name="Foster T."/>
            <person name="Erridge Z."/>
            <person name="Tiffin H."/>
            <person name="Waite C."/>
            <person name="Davies K."/>
            <person name="Grierson E."/>
            <person name="Laing W."/>
            <person name="Kirk R."/>
            <person name="Chen X."/>
            <person name="Wood M."/>
            <person name="Montefiori M."/>
            <person name="Brummell D."/>
            <person name="Schwinn K."/>
            <person name="Catanach A."/>
            <person name="Fullerton C."/>
            <person name="Li D."/>
            <person name="Meiyalaghan S."/>
            <person name="Nieuwenhuizen N."/>
            <person name="Read N."/>
            <person name="Prakash R."/>
            <person name="Hunter D."/>
            <person name="Zhang H."/>
            <person name="Mckenzie M."/>
            <person name="Knabel M."/>
            <person name="Harris A."/>
            <person name="Allan A."/>
            <person name="Chen A."/>
            <person name="Janssen B."/>
            <person name="Plunkett B."/>
            <person name="Dwamena C."/>
            <person name="Voogd C."/>
            <person name="Leif D."/>
            <person name="Lafferty D."/>
            <person name="Souleyre E."/>
            <person name="Varkonyi-Gasic E."/>
            <person name="Gambi F."/>
            <person name="Hanley J."/>
            <person name="Yao J.-L."/>
            <person name="Cheung J."/>
            <person name="David K."/>
            <person name="Warren B."/>
            <person name="Marsh K."/>
            <person name="Snowden K."/>
            <person name="Lin-Wang K."/>
            <person name="Brian L."/>
            <person name="Martinez-Sanchez M."/>
            <person name="Wang M."/>
            <person name="Ileperuma N."/>
            <person name="Macnee N."/>
            <person name="Campin R."/>
            <person name="Mcatee P."/>
            <person name="Drummond R."/>
            <person name="Espley R."/>
            <person name="Ireland H."/>
            <person name="Wu R."/>
            <person name="Atkinson R."/>
            <person name="Karunairetnam S."/>
            <person name="Bulley S."/>
            <person name="Chunkath S."/>
            <person name="Hanley Z."/>
            <person name="Storey R."/>
            <person name="Thrimawithana A."/>
            <person name="Thomson S."/>
            <person name="David C."/>
            <person name="Testolin R."/>
        </authorList>
    </citation>
    <scope>NUCLEOTIDE SEQUENCE [LARGE SCALE GENOMIC DNA]</scope>
    <source>
        <strain evidence="4">cv. Red5</strain>
        <tissue evidence="3">Young leaf</tissue>
    </source>
</reference>
<dbReference type="Gramene" id="PSR86078">
    <property type="protein sequence ID" value="PSR86078"/>
    <property type="gene ID" value="CEY00_Acc31707"/>
</dbReference>
<dbReference type="Gene3D" id="3.80.10.10">
    <property type="entry name" value="Ribonuclease Inhibitor"/>
    <property type="match status" value="1"/>
</dbReference>
<name>A0A2R6P613_ACTCC</name>
<dbReference type="Pfam" id="PF12937">
    <property type="entry name" value="F-box-like"/>
    <property type="match status" value="1"/>
</dbReference>